<dbReference type="Gene3D" id="2.60.40.4270">
    <property type="entry name" value="Listeria-Bacteroides repeat domain"/>
    <property type="match status" value="2"/>
</dbReference>
<evidence type="ECO:0000259" key="3">
    <source>
        <dbReference type="PROSITE" id="PS51272"/>
    </source>
</evidence>
<gene>
    <name evidence="4" type="ORF">E6C55_04205</name>
</gene>
<dbReference type="InterPro" id="IPR042229">
    <property type="entry name" value="Listeria/Bacterioides_rpt_sf"/>
</dbReference>
<dbReference type="Pfam" id="PF09479">
    <property type="entry name" value="Flg_new"/>
    <property type="match status" value="2"/>
</dbReference>
<sequence length="593" mass="63801">DFDGDTVSGDMTLYAHWTLNSYTVTFDPNGGSFSGSEVTVEHGQTVAEPTEPTRVGYAFEGWYVDPADETGEWDFDGDTVSGDMTLYAHWTLNSYTVTFDPNGGSFSGSEVTVEHGQTIAEPTEPTRVGYAFEGWFVDPADETGEWDFDAAPVVEDMTLYAHWTNRDTGGTDDSDSPDADSGNDADHQADEPGSPTGASATASVKLNGVTAEVSVTEEVTAEGQRYIRLTFTSEQLREVLVSDTPEIVIAVEGPDPAVKAIFPAQPFLQTWRVRPDARLSLSVNGNGLQIPFEAFGELEEEATLTATIAQVAAADRIDSADAARVLGNPIFFALNSGDRTIEGSGPDRYLRRTIALSTPVNPDEASVVRIDASGELHFVPAVFAGGQAKLYVLHDGLYAVIRSSVSFTDMQSHWAEADVRLLANKRIVTGRPNGGFAPDEPITRAEFASLLVRSLGLWEEGHASTFTDVAANDWYADAIGAAQRSGLIGGYEDGTFRPDAKITREQVATMIARAMEFVGKAPQADAGALESFVDVADISDWAAEAAAWLFEAGIVKGMNDTVFAPAADASRAQSVVMLRRMLQYIQFIAPFSE</sequence>
<evidence type="ECO:0000313" key="4">
    <source>
        <dbReference type="EMBL" id="THF83381.1"/>
    </source>
</evidence>
<feature type="non-terminal residue" evidence="4">
    <location>
        <position position="1"/>
    </location>
</feature>
<dbReference type="InterPro" id="IPR013378">
    <property type="entry name" value="InlB-like_B-rpt"/>
</dbReference>
<feature type="compositionally biased region" description="Acidic residues" evidence="2">
    <location>
        <begin position="170"/>
        <end position="183"/>
    </location>
</feature>
<feature type="region of interest" description="Disordered" evidence="2">
    <location>
        <begin position="165"/>
        <end position="201"/>
    </location>
</feature>
<evidence type="ECO:0000313" key="5">
    <source>
        <dbReference type="Proteomes" id="UP000310636"/>
    </source>
</evidence>
<evidence type="ECO:0000256" key="1">
    <source>
        <dbReference type="ARBA" id="ARBA00004196"/>
    </source>
</evidence>
<comment type="caution">
    <text evidence="4">The sequence shown here is derived from an EMBL/GenBank/DDBJ whole genome shotgun (WGS) entry which is preliminary data.</text>
</comment>
<dbReference type="InterPro" id="IPR051465">
    <property type="entry name" value="Cell_Envelope_Struct_Comp"/>
</dbReference>
<accession>A0A4S4C666</accession>
<dbReference type="PANTHER" id="PTHR43308:SF5">
    <property type="entry name" value="S-LAYER PROTEIN _ PEPTIDOGLYCAN ENDO-BETA-N-ACETYLGLUCOSAMINIDASE"/>
    <property type="match status" value="1"/>
</dbReference>
<dbReference type="PROSITE" id="PS51272">
    <property type="entry name" value="SLH"/>
    <property type="match status" value="3"/>
</dbReference>
<feature type="domain" description="SLH" evidence="3">
    <location>
        <begin position="462"/>
        <end position="525"/>
    </location>
</feature>
<name>A0A4S4C666_9BACL</name>
<dbReference type="RefSeq" id="WP_211093519.1">
    <property type="nucleotide sequence ID" value="NZ_SSOB01000004.1"/>
</dbReference>
<dbReference type="Pfam" id="PF00395">
    <property type="entry name" value="SLH"/>
    <property type="match status" value="3"/>
</dbReference>
<dbReference type="NCBIfam" id="TIGR02543">
    <property type="entry name" value="List_Bact_rpt"/>
    <property type="match status" value="2"/>
</dbReference>
<dbReference type="InterPro" id="IPR001119">
    <property type="entry name" value="SLH_dom"/>
</dbReference>
<protein>
    <recommendedName>
        <fullName evidence="3">SLH domain-containing protein</fullName>
    </recommendedName>
</protein>
<dbReference type="Proteomes" id="UP000310636">
    <property type="component" value="Unassembled WGS sequence"/>
</dbReference>
<dbReference type="AlphaFoldDB" id="A0A4S4C666"/>
<feature type="domain" description="SLH" evidence="3">
    <location>
        <begin position="402"/>
        <end position="461"/>
    </location>
</feature>
<proteinExistence type="predicted"/>
<comment type="subcellular location">
    <subcellularLocation>
        <location evidence="1">Cell envelope</location>
    </subcellularLocation>
</comment>
<feature type="domain" description="SLH" evidence="3">
    <location>
        <begin position="529"/>
        <end position="592"/>
    </location>
</feature>
<organism evidence="4 5">
    <name type="scientific">Cohnella fermenti</name>
    <dbReference type="NCBI Taxonomy" id="2565925"/>
    <lineage>
        <taxon>Bacteria</taxon>
        <taxon>Bacillati</taxon>
        <taxon>Bacillota</taxon>
        <taxon>Bacilli</taxon>
        <taxon>Bacillales</taxon>
        <taxon>Paenibacillaceae</taxon>
        <taxon>Cohnella</taxon>
    </lineage>
</organism>
<dbReference type="PANTHER" id="PTHR43308">
    <property type="entry name" value="OUTER MEMBRANE PROTEIN ALPHA-RELATED"/>
    <property type="match status" value="1"/>
</dbReference>
<reference evidence="4 5" key="1">
    <citation type="submission" date="2019-04" db="EMBL/GenBank/DDBJ databases">
        <title>Cohnella sp. nov. isolated from preserved vegetables.</title>
        <authorList>
            <person name="Lin S.-Y."/>
            <person name="Hung M.-H."/>
            <person name="Young C.-C."/>
        </authorList>
    </citation>
    <scope>NUCLEOTIDE SEQUENCE [LARGE SCALE GENOMIC DNA]</scope>
    <source>
        <strain evidence="4 5">CC-MHH1044</strain>
    </source>
</reference>
<dbReference type="EMBL" id="SSOB01000004">
    <property type="protein sequence ID" value="THF83381.1"/>
    <property type="molecule type" value="Genomic_DNA"/>
</dbReference>
<evidence type="ECO:0000256" key="2">
    <source>
        <dbReference type="SAM" id="MobiDB-lite"/>
    </source>
</evidence>
<keyword evidence="5" id="KW-1185">Reference proteome</keyword>
<dbReference type="GO" id="GO:0030313">
    <property type="term" value="C:cell envelope"/>
    <property type="evidence" value="ECO:0007669"/>
    <property type="project" value="UniProtKB-SubCell"/>
</dbReference>